<feature type="transmembrane region" description="Helical" evidence="1">
    <location>
        <begin position="12"/>
        <end position="32"/>
    </location>
</feature>
<comment type="caution">
    <text evidence="2">The sequence shown here is derived from an EMBL/GenBank/DDBJ whole genome shotgun (WGS) entry which is preliminary data.</text>
</comment>
<reference evidence="2 3" key="1">
    <citation type="journal article" date="2016" name="Nat. Commun.">
        <title>Thousands of microbial genomes shed light on interconnected biogeochemical processes in an aquifer system.</title>
        <authorList>
            <person name="Anantharaman K."/>
            <person name="Brown C.T."/>
            <person name="Hug L.A."/>
            <person name="Sharon I."/>
            <person name="Castelle C.J."/>
            <person name="Probst A.J."/>
            <person name="Thomas B.C."/>
            <person name="Singh A."/>
            <person name="Wilkins M.J."/>
            <person name="Karaoz U."/>
            <person name="Brodie E.L."/>
            <person name="Williams K.H."/>
            <person name="Hubbard S.S."/>
            <person name="Banfield J.F."/>
        </authorList>
    </citation>
    <scope>NUCLEOTIDE SEQUENCE [LARGE SCALE GENOMIC DNA]</scope>
</reference>
<accession>A0A1F7X1F8</accession>
<keyword evidence="1" id="KW-1133">Transmembrane helix</keyword>
<evidence type="ECO:0000313" key="2">
    <source>
        <dbReference type="EMBL" id="OGM08910.1"/>
    </source>
</evidence>
<keyword evidence="1" id="KW-0472">Membrane</keyword>
<evidence type="ECO:0000256" key="1">
    <source>
        <dbReference type="SAM" id="Phobius"/>
    </source>
</evidence>
<protein>
    <submittedName>
        <fullName evidence="2">Uncharacterized protein</fullName>
    </submittedName>
</protein>
<organism evidence="2 3">
    <name type="scientific">Candidatus Woesebacteria bacterium RBG_13_34_9</name>
    <dbReference type="NCBI Taxonomy" id="1802477"/>
    <lineage>
        <taxon>Bacteria</taxon>
        <taxon>Candidatus Woeseibacteriota</taxon>
    </lineage>
</organism>
<name>A0A1F7X1F8_9BACT</name>
<dbReference type="Proteomes" id="UP000179219">
    <property type="component" value="Unassembled WGS sequence"/>
</dbReference>
<sequence length="64" mass="7058">MSEINYYRVTGVIFGIVAIVHLLRLSLGWSVNFGGWDFPVWLSALAALGTGYLSYTGCKKGKFI</sequence>
<evidence type="ECO:0000313" key="3">
    <source>
        <dbReference type="Proteomes" id="UP000179219"/>
    </source>
</evidence>
<dbReference type="AlphaFoldDB" id="A0A1F7X1F8"/>
<dbReference type="EMBL" id="MGFP01000037">
    <property type="protein sequence ID" value="OGM08910.1"/>
    <property type="molecule type" value="Genomic_DNA"/>
</dbReference>
<gene>
    <name evidence="2" type="ORF">A2159_02305</name>
</gene>
<proteinExistence type="predicted"/>
<keyword evidence="1" id="KW-0812">Transmembrane</keyword>
<feature type="transmembrane region" description="Helical" evidence="1">
    <location>
        <begin position="38"/>
        <end position="55"/>
    </location>
</feature>